<evidence type="ECO:0000256" key="9">
    <source>
        <dbReference type="ARBA" id="ARBA00023157"/>
    </source>
</evidence>
<dbReference type="InterPro" id="IPR036734">
    <property type="entry name" value="Neur_chan_lig-bd_sf"/>
</dbReference>
<dbReference type="PROSITE" id="PS00236">
    <property type="entry name" value="NEUROTR_ION_CHANNEL"/>
    <property type="match status" value="1"/>
</dbReference>
<keyword evidence="4 15" id="KW-0812">Transmembrane</keyword>
<keyword evidence="2 15" id="KW-0813">Transport</keyword>
<sequence>MDGSMFYHLIIVIIAEILMACHVECFNESYLTPESLLVKHLMTNYDSNVRPVKNAEKPTVVTMDISLNQIVDVSERHQTIVTAVWLRFAWDDYFLKWNESEFGGVKIVHLQPTDVWIPDITLYTSITGQFYETDKFRLRVTSDGNIHWYIPTRFISTCKMEVQNFPYDIQICKLKFGSWGFSGLELDLRCKTDSADLASYESNGEWDVMSVNAERHSILYNCCPEPYIDVTYYIKIKRKPLYYTFNVILPCMFIMLISPFSFLVSPGCGERIQLSVTLVLSLTVFMLFVAEQLPVQSEILPLVGQYFTVAMLALTISNVSSIISVQFYHRGSNNDKLPRVLKLMAIKMAHLVCLADRFGDVIDSTGGSNDADEQVDVKLERYDPKLLKGDHSTKRSQRYNETRDLDIVGVYPSLAQCNKVPLQERGT</sequence>
<evidence type="ECO:0000259" key="16">
    <source>
        <dbReference type="Pfam" id="PF02931"/>
    </source>
</evidence>
<dbReference type="AlphaFoldDB" id="A0A8S4PHB9"/>
<feature type="domain" description="Neurotransmitter-gated ion-channel transmembrane" evidence="17">
    <location>
        <begin position="247"/>
        <end position="355"/>
    </location>
</feature>
<accession>A0A8S4PHB9</accession>
<evidence type="ECO:0000256" key="12">
    <source>
        <dbReference type="ARBA" id="ARBA00023286"/>
    </source>
</evidence>
<evidence type="ECO:0000256" key="14">
    <source>
        <dbReference type="ARBA" id="ARBA00034099"/>
    </source>
</evidence>
<dbReference type="InterPro" id="IPR018000">
    <property type="entry name" value="Neurotransmitter_ion_chnl_CS"/>
</dbReference>
<evidence type="ECO:0000256" key="4">
    <source>
        <dbReference type="ARBA" id="ARBA00022692"/>
    </source>
</evidence>
<evidence type="ECO:0000259" key="17">
    <source>
        <dbReference type="Pfam" id="PF02932"/>
    </source>
</evidence>
<feature type="chain" id="PRO_5035969592" evidence="15">
    <location>
        <begin position="26"/>
        <end position="427"/>
    </location>
</feature>
<keyword evidence="9" id="KW-1015">Disulfide bond</keyword>
<keyword evidence="13 15" id="KW-0407">Ion channel</keyword>
<evidence type="ECO:0000256" key="13">
    <source>
        <dbReference type="ARBA" id="ARBA00023303"/>
    </source>
</evidence>
<dbReference type="Gene3D" id="1.20.58.390">
    <property type="entry name" value="Neurotransmitter-gated ion-channel transmembrane domain"/>
    <property type="match status" value="1"/>
</dbReference>
<dbReference type="Proteomes" id="UP000749559">
    <property type="component" value="Unassembled WGS sequence"/>
</dbReference>
<evidence type="ECO:0000256" key="11">
    <source>
        <dbReference type="ARBA" id="ARBA00023180"/>
    </source>
</evidence>
<feature type="transmembrane region" description="Helical" evidence="15">
    <location>
        <begin position="302"/>
        <end position="328"/>
    </location>
</feature>
<evidence type="ECO:0000256" key="2">
    <source>
        <dbReference type="ARBA" id="ARBA00022448"/>
    </source>
</evidence>
<evidence type="ECO:0000256" key="10">
    <source>
        <dbReference type="ARBA" id="ARBA00023170"/>
    </source>
</evidence>
<feature type="domain" description="Neurotransmitter-gated ion-channel ligand-binding" evidence="16">
    <location>
        <begin position="35"/>
        <end position="240"/>
    </location>
</feature>
<comment type="caution">
    <text evidence="15">Lacks conserved residue(s) required for the propagation of feature annotation.</text>
</comment>
<keyword evidence="15" id="KW-0732">Signal</keyword>
<dbReference type="InterPro" id="IPR006201">
    <property type="entry name" value="Neur_channel"/>
</dbReference>
<dbReference type="CDD" id="cd19051">
    <property type="entry name" value="LGIC_TM_cation"/>
    <property type="match status" value="1"/>
</dbReference>
<proteinExistence type="inferred from homology"/>
<keyword evidence="3" id="KW-1003">Cell membrane</keyword>
<evidence type="ECO:0000256" key="5">
    <source>
        <dbReference type="ARBA" id="ARBA00022989"/>
    </source>
</evidence>
<dbReference type="GO" id="GO:0004888">
    <property type="term" value="F:transmembrane signaling receptor activity"/>
    <property type="evidence" value="ECO:0007669"/>
    <property type="project" value="InterPro"/>
</dbReference>
<evidence type="ECO:0000256" key="6">
    <source>
        <dbReference type="ARBA" id="ARBA00023018"/>
    </source>
</evidence>
<evidence type="ECO:0000256" key="15">
    <source>
        <dbReference type="RuleBase" id="RU000687"/>
    </source>
</evidence>
<keyword evidence="8 15" id="KW-0472">Membrane</keyword>
<dbReference type="PRINTS" id="PR00254">
    <property type="entry name" value="NICOTINICR"/>
</dbReference>
<evidence type="ECO:0000313" key="19">
    <source>
        <dbReference type="Proteomes" id="UP000749559"/>
    </source>
</evidence>
<dbReference type="FunFam" id="2.70.170.10:FF:000016">
    <property type="entry name" value="Nicotinic acetylcholine receptor subunit"/>
    <property type="match status" value="1"/>
</dbReference>
<dbReference type="EMBL" id="CAIIXF020000008">
    <property type="protein sequence ID" value="CAH1792588.1"/>
    <property type="molecule type" value="Genomic_DNA"/>
</dbReference>
<name>A0A8S4PHB9_OWEFU</name>
<keyword evidence="7 15" id="KW-0406">Ion transport</keyword>
<reference evidence="18" key="1">
    <citation type="submission" date="2022-03" db="EMBL/GenBank/DDBJ databases">
        <authorList>
            <person name="Martin C."/>
        </authorList>
    </citation>
    <scope>NUCLEOTIDE SEQUENCE</scope>
</reference>
<keyword evidence="11" id="KW-0325">Glycoprotein</keyword>
<gene>
    <name evidence="18" type="ORF">OFUS_LOCUS17534</name>
</gene>
<evidence type="ECO:0000256" key="3">
    <source>
        <dbReference type="ARBA" id="ARBA00022475"/>
    </source>
</evidence>
<feature type="transmembrane region" description="Helical" evidence="15">
    <location>
        <begin position="241"/>
        <end position="260"/>
    </location>
</feature>
<dbReference type="SUPFAM" id="SSF63712">
    <property type="entry name" value="Nicotinic receptor ligand binding domain-like"/>
    <property type="match status" value="1"/>
</dbReference>
<comment type="similarity">
    <text evidence="1">Belongs to the ligand-gated ion channel (TC 1.A.9) family. Acetylcholine receptor (TC 1.A.9.1) subfamily.</text>
</comment>
<dbReference type="Pfam" id="PF02931">
    <property type="entry name" value="Neur_chan_LBD"/>
    <property type="match status" value="1"/>
</dbReference>
<evidence type="ECO:0000256" key="8">
    <source>
        <dbReference type="ARBA" id="ARBA00023136"/>
    </source>
</evidence>
<dbReference type="InterPro" id="IPR006202">
    <property type="entry name" value="Neur_chan_lig-bd"/>
</dbReference>
<dbReference type="InterPro" id="IPR006029">
    <property type="entry name" value="Neurotrans-gated_channel_TM"/>
</dbReference>
<dbReference type="NCBIfam" id="TIGR00860">
    <property type="entry name" value="LIC"/>
    <property type="match status" value="1"/>
</dbReference>
<evidence type="ECO:0000313" key="18">
    <source>
        <dbReference type="EMBL" id="CAH1792588.1"/>
    </source>
</evidence>
<evidence type="ECO:0000256" key="1">
    <source>
        <dbReference type="ARBA" id="ARBA00009237"/>
    </source>
</evidence>
<dbReference type="InterPro" id="IPR038050">
    <property type="entry name" value="Neuro_actylchol_rec"/>
</dbReference>
<dbReference type="InterPro" id="IPR036719">
    <property type="entry name" value="Neuro-gated_channel_TM_sf"/>
</dbReference>
<comment type="caution">
    <text evidence="18">The sequence shown here is derived from an EMBL/GenBank/DDBJ whole genome shotgun (WGS) entry which is preliminary data.</text>
</comment>
<dbReference type="SUPFAM" id="SSF90112">
    <property type="entry name" value="Neurotransmitter-gated ion-channel transmembrane pore"/>
    <property type="match status" value="1"/>
</dbReference>
<dbReference type="GO" id="GO:0022848">
    <property type="term" value="F:acetylcholine-gated monoatomic cation-selective channel activity"/>
    <property type="evidence" value="ECO:0007669"/>
    <property type="project" value="InterPro"/>
</dbReference>
<dbReference type="Pfam" id="PF02932">
    <property type="entry name" value="Neur_chan_memb"/>
    <property type="match status" value="1"/>
</dbReference>
<feature type="signal peptide" evidence="15">
    <location>
        <begin position="1"/>
        <end position="25"/>
    </location>
</feature>
<dbReference type="Gene3D" id="2.70.170.10">
    <property type="entry name" value="Neurotransmitter-gated ion-channel ligand-binding domain"/>
    <property type="match status" value="1"/>
</dbReference>
<dbReference type="OrthoDB" id="5975154at2759"/>
<keyword evidence="10" id="KW-0675">Receptor</keyword>
<dbReference type="PANTHER" id="PTHR18945">
    <property type="entry name" value="NEUROTRANSMITTER GATED ION CHANNEL"/>
    <property type="match status" value="1"/>
</dbReference>
<dbReference type="CDD" id="cd18997">
    <property type="entry name" value="LGIC_ECD_nAChR"/>
    <property type="match status" value="1"/>
</dbReference>
<keyword evidence="19" id="KW-1185">Reference proteome</keyword>
<organism evidence="18 19">
    <name type="scientific">Owenia fusiformis</name>
    <name type="common">Polychaete worm</name>
    <dbReference type="NCBI Taxonomy" id="6347"/>
    <lineage>
        <taxon>Eukaryota</taxon>
        <taxon>Metazoa</taxon>
        <taxon>Spiralia</taxon>
        <taxon>Lophotrochozoa</taxon>
        <taxon>Annelida</taxon>
        <taxon>Polychaeta</taxon>
        <taxon>Sedentaria</taxon>
        <taxon>Canalipalpata</taxon>
        <taxon>Sabellida</taxon>
        <taxon>Oweniida</taxon>
        <taxon>Oweniidae</taxon>
        <taxon>Owenia</taxon>
    </lineage>
</organism>
<comment type="subcellular location">
    <subcellularLocation>
        <location evidence="14">Synaptic cell membrane</location>
        <topology evidence="14">Multi-pass membrane protein</topology>
    </subcellularLocation>
</comment>
<feature type="transmembrane region" description="Helical" evidence="15">
    <location>
        <begin position="272"/>
        <end position="290"/>
    </location>
</feature>
<keyword evidence="12" id="KW-1071">Ligand-gated ion channel</keyword>
<evidence type="ECO:0000256" key="7">
    <source>
        <dbReference type="ARBA" id="ARBA00023065"/>
    </source>
</evidence>
<protein>
    <submittedName>
        <fullName evidence="18">Uncharacterized protein</fullName>
    </submittedName>
</protein>
<keyword evidence="5 15" id="KW-1133">Transmembrane helix</keyword>
<dbReference type="PRINTS" id="PR00252">
    <property type="entry name" value="NRIONCHANNEL"/>
</dbReference>
<keyword evidence="6" id="KW-0770">Synapse</keyword>
<dbReference type="InterPro" id="IPR002394">
    <property type="entry name" value="Nicotinic_acetylcholine_rcpt"/>
</dbReference>
<dbReference type="GO" id="GO:0045211">
    <property type="term" value="C:postsynaptic membrane"/>
    <property type="evidence" value="ECO:0007669"/>
    <property type="project" value="InterPro"/>
</dbReference>